<organism evidence="2 3">
    <name type="scientific">Gigaspora margarita</name>
    <dbReference type="NCBI Taxonomy" id="4874"/>
    <lineage>
        <taxon>Eukaryota</taxon>
        <taxon>Fungi</taxon>
        <taxon>Fungi incertae sedis</taxon>
        <taxon>Mucoromycota</taxon>
        <taxon>Glomeromycotina</taxon>
        <taxon>Glomeromycetes</taxon>
        <taxon>Diversisporales</taxon>
        <taxon>Gigasporaceae</taxon>
        <taxon>Gigaspora</taxon>
    </lineage>
</organism>
<comment type="caution">
    <text evidence="2">The sequence shown here is derived from an EMBL/GenBank/DDBJ whole genome shotgun (WGS) entry which is preliminary data.</text>
</comment>
<evidence type="ECO:0000256" key="1">
    <source>
        <dbReference type="SAM" id="MobiDB-lite"/>
    </source>
</evidence>
<dbReference type="Proteomes" id="UP000789901">
    <property type="component" value="Unassembled WGS sequence"/>
</dbReference>
<name>A0ABN7UUA6_GIGMA</name>
<feature type="compositionally biased region" description="Low complexity" evidence="1">
    <location>
        <begin position="95"/>
        <end position="107"/>
    </location>
</feature>
<sequence length="501" mass="57491">MNQIFSFFDRYLSCFPTFFPHDSGKNPEDQTVVLEPNYTSMNIRLELIHTNDGFEIKHSDLTESIESRSKKEKPINIRLEVDTTNNSIEIKPNDSTNNTTNSKSSKNLPINIQLELVPVNNVINSNDSHDSHDSHDKLVDVILSRNNKIDSKSIINPNYIPTDPQLTEDVLLSIQLEENLKNDSINLSYNQVDLKSIENISTNIQLETVPINNTYETESVDSNIMFTLDLQSTHNPEDVPFEKELTNSEILNKRKSHLPVKFQSNQDNIPEEMHLNNVMDIEHDSTYDLDLQSTTYPEDYNNTKTESDDLSMGTLEFQSTVNPEDFPVEKEMTISDIAEKSYCSAKIQSIQDVPQEEIYLKNAMEIEHDDNASKSSYAIYESYASTDDDCNQNNSSNGGWDDDENQNNSSNGGWDDDENLDSTNDWSDDWNCADHLVDVWDVDYLTDDVIVYHVDLTDNLTNKLTNDDWNNQDHSVDVWDVDYFQDDVEDLIPDINIEFVE</sequence>
<dbReference type="EMBL" id="CAJVQB010006004">
    <property type="protein sequence ID" value="CAG8675198.1"/>
    <property type="molecule type" value="Genomic_DNA"/>
</dbReference>
<feature type="region of interest" description="Disordered" evidence="1">
    <location>
        <begin position="88"/>
        <end position="107"/>
    </location>
</feature>
<evidence type="ECO:0000313" key="3">
    <source>
        <dbReference type="Proteomes" id="UP000789901"/>
    </source>
</evidence>
<accession>A0ABN7UUA6</accession>
<evidence type="ECO:0000313" key="2">
    <source>
        <dbReference type="EMBL" id="CAG8675198.1"/>
    </source>
</evidence>
<feature type="region of interest" description="Disordered" evidence="1">
    <location>
        <begin position="386"/>
        <end position="422"/>
    </location>
</feature>
<proteinExistence type="predicted"/>
<reference evidence="2 3" key="1">
    <citation type="submission" date="2021-06" db="EMBL/GenBank/DDBJ databases">
        <authorList>
            <person name="Kallberg Y."/>
            <person name="Tangrot J."/>
            <person name="Rosling A."/>
        </authorList>
    </citation>
    <scope>NUCLEOTIDE SEQUENCE [LARGE SCALE GENOMIC DNA]</scope>
    <source>
        <strain evidence="2 3">120-4 pot B 10/14</strain>
    </source>
</reference>
<protein>
    <submittedName>
        <fullName evidence="2">46382_t:CDS:1</fullName>
    </submittedName>
</protein>
<gene>
    <name evidence="2" type="ORF">GMARGA_LOCUS10651</name>
</gene>
<keyword evidence="3" id="KW-1185">Reference proteome</keyword>